<keyword evidence="4 6" id="KW-0862">Zinc</keyword>
<feature type="domain" description="Peptidase M3A/M3B catalytic" evidence="7">
    <location>
        <begin position="88"/>
        <end position="156"/>
    </location>
</feature>
<comment type="caution">
    <text evidence="8">The sequence shown here is derived from an EMBL/GenBank/DDBJ whole genome shotgun (WGS) entry which is preliminary data.</text>
</comment>
<dbReference type="PANTHER" id="PTHR11804">
    <property type="entry name" value="PROTEASE M3 THIMET OLIGOPEPTIDASE-RELATED"/>
    <property type="match status" value="1"/>
</dbReference>
<organism evidence="8 10">
    <name type="scientific">Aphanomyces astaci</name>
    <name type="common">Crayfish plague agent</name>
    <dbReference type="NCBI Taxonomy" id="112090"/>
    <lineage>
        <taxon>Eukaryota</taxon>
        <taxon>Sar</taxon>
        <taxon>Stramenopiles</taxon>
        <taxon>Oomycota</taxon>
        <taxon>Saprolegniomycetes</taxon>
        <taxon>Saprolegniales</taxon>
        <taxon>Verrucalvaceae</taxon>
        <taxon>Aphanomyces</taxon>
    </lineage>
</organism>
<keyword evidence="5 6" id="KW-0482">Metalloprotease</keyword>
<dbReference type="InterPro" id="IPR045090">
    <property type="entry name" value="Pept_M3A_M3B"/>
</dbReference>
<dbReference type="EMBL" id="QUSZ01002610">
    <property type="protein sequence ID" value="RHY21584.1"/>
    <property type="molecule type" value="Genomic_DNA"/>
</dbReference>
<evidence type="ECO:0000256" key="5">
    <source>
        <dbReference type="ARBA" id="ARBA00023049"/>
    </source>
</evidence>
<gene>
    <name evidence="9" type="ORF">DYB31_004987</name>
    <name evidence="8" type="ORF">DYB36_009506</name>
</gene>
<dbReference type="Proteomes" id="UP000265427">
    <property type="component" value="Unassembled WGS sequence"/>
</dbReference>
<keyword evidence="2 6" id="KW-0479">Metal-binding</keyword>
<dbReference type="InterPro" id="IPR001567">
    <property type="entry name" value="Pept_M3A_M3B_dom"/>
</dbReference>
<sequence length="160" mass="18134">MAQFYLDLFARPGDKVHVGMLNVVASRSSVFSTEKTPVRLPVLALLLNQSPPTDDHPTLMTFTDVHALFHSFGMVLRFALTDAKYTMTYKWAEVQALDAYTCFTETEGDQSAWNATGRRFRRTFLAMTGVCHPSQVFESFCGRQHNTDAMLRHYGLKMCP</sequence>
<dbReference type="GO" id="GO:0006518">
    <property type="term" value="P:peptide metabolic process"/>
    <property type="evidence" value="ECO:0007669"/>
    <property type="project" value="TreeGrafter"/>
</dbReference>
<evidence type="ECO:0000256" key="3">
    <source>
        <dbReference type="ARBA" id="ARBA00022801"/>
    </source>
</evidence>
<comment type="cofactor">
    <cofactor evidence="6">
        <name>Zn(2+)</name>
        <dbReference type="ChEBI" id="CHEBI:29105"/>
    </cofactor>
    <text evidence="6">Binds 1 zinc ion.</text>
</comment>
<evidence type="ECO:0000256" key="6">
    <source>
        <dbReference type="RuleBase" id="RU003435"/>
    </source>
</evidence>
<evidence type="ECO:0000313" key="9">
    <source>
        <dbReference type="EMBL" id="RHZ22511.1"/>
    </source>
</evidence>
<reference evidence="10 11" key="1">
    <citation type="submission" date="2018-08" db="EMBL/GenBank/DDBJ databases">
        <title>Aphanomyces genome sequencing and annotation.</title>
        <authorList>
            <person name="Minardi D."/>
            <person name="Oidtmann B."/>
            <person name="Van Der Giezen M."/>
            <person name="Studholme D.J."/>
        </authorList>
    </citation>
    <scope>NUCLEOTIDE SEQUENCE [LARGE SCALE GENOMIC DNA]</scope>
    <source>
        <strain evidence="9 11">197901</strain>
        <strain evidence="8 10">Kv</strain>
    </source>
</reference>
<keyword evidence="1 6" id="KW-0645">Protease</keyword>
<evidence type="ECO:0000256" key="2">
    <source>
        <dbReference type="ARBA" id="ARBA00022723"/>
    </source>
</evidence>
<dbReference type="VEuPathDB" id="FungiDB:H257_03317"/>
<protein>
    <recommendedName>
        <fullName evidence="7">Peptidase M3A/M3B catalytic domain-containing protein</fullName>
    </recommendedName>
</protein>
<dbReference type="AlphaFoldDB" id="A0A397BKH3"/>
<dbReference type="Pfam" id="PF01432">
    <property type="entry name" value="Peptidase_M3"/>
    <property type="match status" value="2"/>
</dbReference>
<keyword evidence="3 6" id="KW-0378">Hydrolase</keyword>
<evidence type="ECO:0000313" key="8">
    <source>
        <dbReference type="EMBL" id="RHY21584.1"/>
    </source>
</evidence>
<accession>A0A397BKH3</accession>
<evidence type="ECO:0000313" key="11">
    <source>
        <dbReference type="Proteomes" id="UP000266196"/>
    </source>
</evidence>
<dbReference type="GO" id="GO:0046872">
    <property type="term" value="F:metal ion binding"/>
    <property type="evidence" value="ECO:0007669"/>
    <property type="project" value="UniProtKB-UniRule"/>
</dbReference>
<dbReference type="PANTHER" id="PTHR11804:SF83">
    <property type="entry name" value="LD37516P"/>
    <property type="match status" value="1"/>
</dbReference>
<dbReference type="GO" id="GO:0006508">
    <property type="term" value="P:proteolysis"/>
    <property type="evidence" value="ECO:0007669"/>
    <property type="project" value="UniProtKB-KW"/>
</dbReference>
<proteinExistence type="inferred from homology"/>
<feature type="domain" description="Peptidase M3A/M3B catalytic" evidence="7">
    <location>
        <begin position="2"/>
        <end position="86"/>
    </location>
</feature>
<name>A0A397BKH3_APHAT</name>
<dbReference type="Gene3D" id="1.10.1370.40">
    <property type="match status" value="2"/>
</dbReference>
<dbReference type="SUPFAM" id="SSF55486">
    <property type="entry name" value="Metalloproteases ('zincins'), catalytic domain"/>
    <property type="match status" value="1"/>
</dbReference>
<evidence type="ECO:0000259" key="7">
    <source>
        <dbReference type="Pfam" id="PF01432"/>
    </source>
</evidence>
<evidence type="ECO:0000256" key="1">
    <source>
        <dbReference type="ARBA" id="ARBA00022670"/>
    </source>
</evidence>
<comment type="similarity">
    <text evidence="6">Belongs to the peptidase M3 family.</text>
</comment>
<dbReference type="Proteomes" id="UP000266196">
    <property type="component" value="Unassembled WGS sequence"/>
</dbReference>
<evidence type="ECO:0000313" key="10">
    <source>
        <dbReference type="Proteomes" id="UP000265427"/>
    </source>
</evidence>
<dbReference type="GO" id="GO:0004222">
    <property type="term" value="F:metalloendopeptidase activity"/>
    <property type="evidence" value="ECO:0007669"/>
    <property type="project" value="InterPro"/>
</dbReference>
<evidence type="ECO:0000256" key="4">
    <source>
        <dbReference type="ARBA" id="ARBA00022833"/>
    </source>
</evidence>
<dbReference type="EMBL" id="QUTE01008807">
    <property type="protein sequence ID" value="RHZ22511.1"/>
    <property type="molecule type" value="Genomic_DNA"/>
</dbReference>